<organism evidence="2 3">
    <name type="scientific">Cryptococcus decagattii</name>
    <dbReference type="NCBI Taxonomy" id="1859122"/>
    <lineage>
        <taxon>Eukaryota</taxon>
        <taxon>Fungi</taxon>
        <taxon>Dikarya</taxon>
        <taxon>Basidiomycota</taxon>
        <taxon>Agaricomycotina</taxon>
        <taxon>Tremellomycetes</taxon>
        <taxon>Tremellales</taxon>
        <taxon>Cryptococcaceae</taxon>
        <taxon>Cryptococcus</taxon>
        <taxon>Cryptococcus gattii species complex</taxon>
    </lineage>
</organism>
<keyword evidence="1" id="KW-1133">Transmembrane helix</keyword>
<sequence>MPYYNASTSASETETLLPRSPPSPCLFPLSDQLCKSALGLSLLGTFAMEVWHLSMSVAELGHWRHSGTQQKAIEASMWMDVLGTIIITGLLVLYFASLLKPINIASVSHSPKIQNSSLHRSLCTSTFASILFLLIAHLFPGCSLHCMNPPLTSKAK</sequence>
<dbReference type="EMBL" id="CP143817">
    <property type="protein sequence ID" value="WVO24815.1"/>
    <property type="molecule type" value="Genomic_DNA"/>
</dbReference>
<accession>A0ABZ2B1Z1</accession>
<name>A0ABZ2B1Z1_9TREE</name>
<dbReference type="RefSeq" id="XP_064724054.1">
    <property type="nucleotide sequence ID" value="XM_064867982.1"/>
</dbReference>
<evidence type="ECO:0000313" key="2">
    <source>
        <dbReference type="EMBL" id="WVO24815.1"/>
    </source>
</evidence>
<gene>
    <name evidence="2" type="ORF">IAS62_006193</name>
</gene>
<keyword evidence="1" id="KW-0812">Transmembrane</keyword>
<dbReference type="Proteomes" id="UP001432216">
    <property type="component" value="Chromosome 12"/>
</dbReference>
<evidence type="ECO:0000256" key="1">
    <source>
        <dbReference type="SAM" id="Phobius"/>
    </source>
</evidence>
<reference evidence="2 3" key="1">
    <citation type="submission" date="2024-01" db="EMBL/GenBank/DDBJ databases">
        <title>Comparative genomics of Cryptococcus and Kwoniella reveals pathogenesis evolution and contrasting modes of karyotype evolution via chromosome fusion or intercentromeric recombination.</title>
        <authorList>
            <person name="Coelho M.A."/>
            <person name="David-Palma M."/>
            <person name="Shea T."/>
            <person name="Bowers K."/>
            <person name="McGinley-Smith S."/>
            <person name="Mohammad A.W."/>
            <person name="Gnirke A."/>
            <person name="Yurkov A.M."/>
            <person name="Nowrousian M."/>
            <person name="Sun S."/>
            <person name="Cuomo C.A."/>
            <person name="Heitman J."/>
        </authorList>
    </citation>
    <scope>NUCLEOTIDE SEQUENCE [LARGE SCALE GENOMIC DNA]</scope>
    <source>
        <strain evidence="2 3">7685027</strain>
    </source>
</reference>
<keyword evidence="3" id="KW-1185">Reference proteome</keyword>
<feature type="transmembrane region" description="Helical" evidence="1">
    <location>
        <begin position="117"/>
        <end position="139"/>
    </location>
</feature>
<evidence type="ECO:0000313" key="3">
    <source>
        <dbReference type="Proteomes" id="UP001432216"/>
    </source>
</evidence>
<proteinExistence type="predicted"/>
<protein>
    <submittedName>
        <fullName evidence="2">Uncharacterized protein</fullName>
    </submittedName>
</protein>
<dbReference type="GeneID" id="89992962"/>
<keyword evidence="1" id="KW-0472">Membrane</keyword>
<feature type="transmembrane region" description="Helical" evidence="1">
    <location>
        <begin position="75"/>
        <end position="96"/>
    </location>
</feature>